<feature type="region of interest" description="Disordered" evidence="2">
    <location>
        <begin position="241"/>
        <end position="271"/>
    </location>
</feature>
<organism evidence="4 5">
    <name type="scientific">Candidatus Desulfatibia profunda</name>
    <dbReference type="NCBI Taxonomy" id="2841695"/>
    <lineage>
        <taxon>Bacteria</taxon>
        <taxon>Pseudomonadati</taxon>
        <taxon>Thermodesulfobacteriota</taxon>
        <taxon>Desulfobacteria</taxon>
        <taxon>Desulfobacterales</taxon>
        <taxon>Desulfobacterales incertae sedis</taxon>
        <taxon>Candidatus Desulfatibia</taxon>
    </lineage>
</organism>
<evidence type="ECO:0000256" key="1">
    <source>
        <dbReference type="SAM" id="Coils"/>
    </source>
</evidence>
<name>A0A8J6TKD2_9BACT</name>
<gene>
    <name evidence="4" type="ORF">H8E23_02010</name>
</gene>
<dbReference type="GO" id="GO:0016020">
    <property type="term" value="C:membrane"/>
    <property type="evidence" value="ECO:0007669"/>
    <property type="project" value="InterPro"/>
</dbReference>
<evidence type="ECO:0000259" key="3">
    <source>
        <dbReference type="Pfam" id="PF03522"/>
    </source>
</evidence>
<dbReference type="Proteomes" id="UP000603434">
    <property type="component" value="Unassembled WGS sequence"/>
</dbReference>
<feature type="domain" description="SLC12A transporter C-terminal" evidence="3">
    <location>
        <begin position="16"/>
        <end position="82"/>
    </location>
</feature>
<sequence>MATRHVDRILLKHDDPTERRIDIWWWGDNTSRLMLLFAYLMTRHEDWKDARIQLVAVNYQEKTDENLKELAGILDEARIEAVPAIITGADVDVLAGFSKDADMIFAPFQFRQQQICDPFGGELQDLMARTDNVVLVKAAEDVQLDAEPEEGEAGEKAAALDALHDAIKKAGAAEKEAAEATAAAAEARKKLEKMQQQSADGALIEKLEKDVRETESIADKTARKAAKAQAKAEIAAKEAEAHGILVQGENDETTEEKNNKPPVKGGSNEAR</sequence>
<accession>A0A8J6TKD2</accession>
<dbReference type="Pfam" id="PF03522">
    <property type="entry name" value="SLC12"/>
    <property type="match status" value="1"/>
</dbReference>
<protein>
    <recommendedName>
        <fullName evidence="3">SLC12A transporter C-terminal domain-containing protein</fullName>
    </recommendedName>
</protein>
<dbReference type="EMBL" id="JACNJH010000071">
    <property type="protein sequence ID" value="MBC8360159.1"/>
    <property type="molecule type" value="Genomic_DNA"/>
</dbReference>
<proteinExistence type="predicted"/>
<keyword evidence="1" id="KW-0175">Coiled coil</keyword>
<reference evidence="4 5" key="1">
    <citation type="submission" date="2020-08" db="EMBL/GenBank/DDBJ databases">
        <title>Bridging the membrane lipid divide: bacteria of the FCB group superphylum have the potential to synthesize archaeal ether lipids.</title>
        <authorList>
            <person name="Villanueva L."/>
            <person name="Von Meijenfeldt F.A.B."/>
            <person name="Westbye A.B."/>
            <person name="Yadav S."/>
            <person name="Hopmans E.C."/>
            <person name="Dutilh B.E."/>
            <person name="Sinninghe Damste J.S."/>
        </authorList>
    </citation>
    <scope>NUCLEOTIDE SEQUENCE [LARGE SCALE GENOMIC DNA]</scope>
    <source>
        <strain evidence="4">NIOZ-UU30</strain>
    </source>
</reference>
<evidence type="ECO:0000256" key="2">
    <source>
        <dbReference type="SAM" id="MobiDB-lite"/>
    </source>
</evidence>
<dbReference type="InterPro" id="IPR018491">
    <property type="entry name" value="SLC12_C"/>
</dbReference>
<dbReference type="AlphaFoldDB" id="A0A8J6TKD2"/>
<evidence type="ECO:0000313" key="4">
    <source>
        <dbReference type="EMBL" id="MBC8360159.1"/>
    </source>
</evidence>
<feature type="coiled-coil region" evidence="1">
    <location>
        <begin position="170"/>
        <end position="238"/>
    </location>
</feature>
<comment type="caution">
    <text evidence="4">The sequence shown here is derived from an EMBL/GenBank/DDBJ whole genome shotgun (WGS) entry which is preliminary data.</text>
</comment>
<dbReference type="GO" id="GO:0006811">
    <property type="term" value="P:monoatomic ion transport"/>
    <property type="evidence" value="ECO:0007669"/>
    <property type="project" value="InterPro"/>
</dbReference>
<evidence type="ECO:0000313" key="5">
    <source>
        <dbReference type="Proteomes" id="UP000603434"/>
    </source>
</evidence>
<dbReference type="GO" id="GO:0022857">
    <property type="term" value="F:transmembrane transporter activity"/>
    <property type="evidence" value="ECO:0007669"/>
    <property type="project" value="InterPro"/>
</dbReference>